<protein>
    <submittedName>
        <fullName evidence="1">DUF4214 domain-containing protein</fullName>
    </submittedName>
</protein>
<name>A0ABY5CQA6_9GAMM</name>
<keyword evidence="2" id="KW-1185">Reference proteome</keyword>
<proteinExistence type="predicted"/>
<dbReference type="EMBL" id="CP074347">
    <property type="protein sequence ID" value="USV00313.1"/>
    <property type="molecule type" value="Genomic_DNA"/>
</dbReference>
<sequence length="1006" mass="103101">MASLNYQKEAAALLFSVLGVKADAATFDSVGNSIEKGQLSAESYVDSLLSSAAGVSLYGGKSDLEVLNSIYTSTYGKTAPDGYLADLLAHGSLESSITTVVNDLLNYNGFDAGTLASQSNYDSQLNTIMYPSYDVAGGAQGVSDVLALYYLVGIDPVSGTVNSLGSQINAGSLTFEQAASKFVNDRPALKSLTNDAFVKLVFTEAYGRAPTSTELNSYTSFLANGGDRGQMLVNVTNDLRGTVGANDQAAQQQFQHDTTPHAPGVIADLASQEQVASIFLAIPERNVDAQGLDDWSSYLNKDGHSLNSLTAKLITSAEFQKKGAALSGNDYIQHVFTAVHGVPATAAQLAQYAKLGSDKSLITTAIINDLRTSTATDAATVTQQHAFEYDIGTSLTYKTAATLSASAAGGNATGTVNTGSSHVLTNAETAVLVNAVLDANAATTVNLKFADHLANLTINGGSATTVNLSDNGVNTGVDVTVNNGNVILNASSGDDDVQVTSAANIAAGTAQFNLGNGNDNLQWAGNATNGVNVVSTNVRANGGNGVDTISANFITKQLTTTSTSGWLGTSYKTTVGTNAGQFSSFEKIDLGGYIGGTGATLNGSGVNVSSGHQFDFGVINGKATTDEIANAGSVTNVSASSTLGTQGFVLSSFADKVHVINVSGGNVAQLEVTGDATANSSIDFTFLKDATNKFNINFDAVSDSDVNAGSISLNSSSSAIFGTALSNVNINSSGTGDFSNVLNLAGSNSQVSNVNISGDHYLDLNIGSGYSSVRNIDASSNTAGVDITSNVAGSGQGIILNFLDLFPFNGITKAIAALFGFKSDDVHITGTAQDDVISAMGNSIVTGGAGADTFKLQSSTVDAGVTIKDFNTHQDTLVDQQSGLALTNNGAINGNNGTQVADYGYSSNDALQSILGGIITGGITSTINFFNAILGIKDQPLSHVGIVGSSAGSYVIVDNNGDGKLDNHDTLAFLQGVSHQDAANMYYNGSITTNGVQSHVTDIAHA</sequence>
<organism evidence="1 2">
    <name type="scientific">Serratia entomophila</name>
    <dbReference type="NCBI Taxonomy" id="42906"/>
    <lineage>
        <taxon>Bacteria</taxon>
        <taxon>Pseudomonadati</taxon>
        <taxon>Pseudomonadota</taxon>
        <taxon>Gammaproteobacteria</taxon>
        <taxon>Enterobacterales</taxon>
        <taxon>Yersiniaceae</taxon>
        <taxon>Serratia</taxon>
    </lineage>
</organism>
<evidence type="ECO:0000313" key="2">
    <source>
        <dbReference type="Proteomes" id="UP001056873"/>
    </source>
</evidence>
<reference evidence="1" key="1">
    <citation type="journal article" date="2022" name="BMC Genomics">
        <title>Genome sequence of the entomopathogenic Serratia entomophila isolate 626 and characterisation of the species specific itaconate degradation pathway.</title>
        <authorList>
            <person name="Vaughan A.L."/>
            <person name="Altermann E."/>
            <person name="Glare T.R."/>
            <person name="Hurst M.R.H."/>
        </authorList>
    </citation>
    <scope>NUCLEOTIDE SEQUENCE</scope>
    <source>
        <strain evidence="1">626</strain>
    </source>
</reference>
<accession>A0ABY5CQA6</accession>
<gene>
    <name evidence="1" type="ORF">KFQ06_20175</name>
</gene>
<evidence type="ECO:0000313" key="1">
    <source>
        <dbReference type="EMBL" id="USV00313.1"/>
    </source>
</evidence>
<dbReference type="Proteomes" id="UP001056873">
    <property type="component" value="Chromosome"/>
</dbReference>